<dbReference type="PATRIC" id="fig|298794.3.peg.5588"/>
<keyword evidence="4" id="KW-1185">Reference proteome</keyword>
<dbReference type="PROSITE" id="PS51387">
    <property type="entry name" value="FAD_PCMH"/>
    <property type="match status" value="1"/>
</dbReference>
<dbReference type="GO" id="GO:0016899">
    <property type="term" value="F:oxidoreductase activity, acting on the CH-OH group of donors, oxygen as acceptor"/>
    <property type="evidence" value="ECO:0007669"/>
    <property type="project" value="InterPro"/>
</dbReference>
<dbReference type="EMBL" id="LABY01000040">
    <property type="protein sequence ID" value="KMO40900.1"/>
    <property type="molecule type" value="Genomic_DNA"/>
</dbReference>
<evidence type="ECO:0000313" key="3">
    <source>
        <dbReference type="EMBL" id="KMO40900.1"/>
    </source>
</evidence>
<keyword evidence="1" id="KW-0274">FAD</keyword>
<dbReference type="InterPro" id="IPR010031">
    <property type="entry name" value="FAD_lactone_oxidase-like"/>
</dbReference>
<keyword evidence="1" id="KW-0285">Flavoprotein</keyword>
<dbReference type="GO" id="GO:0071949">
    <property type="term" value="F:FAD binding"/>
    <property type="evidence" value="ECO:0007669"/>
    <property type="project" value="InterPro"/>
</dbReference>
<dbReference type="InterPro" id="IPR016166">
    <property type="entry name" value="FAD-bd_PCMH"/>
</dbReference>
<dbReference type="SUPFAM" id="SSF56176">
    <property type="entry name" value="FAD-binding/transporter-associated domain-like"/>
    <property type="match status" value="1"/>
</dbReference>
<comment type="caution">
    <text evidence="3">The sequence shown here is derived from an EMBL/GenBank/DDBJ whole genome shotgun (WGS) entry which is preliminary data.</text>
</comment>
<protein>
    <submittedName>
        <fullName evidence="3">FAD-linked oxidase</fullName>
    </submittedName>
</protein>
<dbReference type="Gene3D" id="3.30.465.10">
    <property type="match status" value="1"/>
</dbReference>
<sequence length="448" mass="49022">MLANPACTPTLLSGWGRYPRLEGRLATPRTADDLAACLSSAPLAARGNARSYGDASFGSGLTVDMRRLGRLLDFDDGTGELRCEAGVLLSEIVEVFTPRGWFPPVTPGTKYVTVGGMVASDVHGKNHHGAGSFCDHVVSLRLALGDGTVLTCSPHEHPELFAATCGGMGLTGLVLEVTFRLVPVRTSVIVQETIRAPDLAAAMEIFEREVGRTYSVAWIDCLASGPDLGRSVIVLGEHAAPDDLEPGRCDAPFARPPARTRRVPVDFPAFALNRLSVSLFNRLYYGTHGPGRKLVDLDPYFYPLDAIQDWNRIYGRGGFVQYQCVLPLETSREGLEALLTEIARVGLASFLAVLKRLGRESFGYLSFPREGYTLALDFPANPDTFALLERLDRIVLEGGGRLYLAKDARMSAPMFRAGYPRLAQFNAVRRRYGVERRFRSALAERLEL</sequence>
<dbReference type="InterPro" id="IPR006094">
    <property type="entry name" value="Oxid_FAD_bind_N"/>
</dbReference>
<reference evidence="3 4" key="1">
    <citation type="submission" date="2015-03" db="EMBL/GenBank/DDBJ databases">
        <title>Genome sequencing of Methylobacterium variabile DSM 16961.</title>
        <authorList>
            <person name="Chaudhry V."/>
            <person name="Patil P.B."/>
        </authorList>
    </citation>
    <scope>NUCLEOTIDE SEQUENCE [LARGE SCALE GENOMIC DNA]</scope>
    <source>
        <strain evidence="3 4">DSM 16961</strain>
    </source>
</reference>
<dbReference type="Proteomes" id="UP000035955">
    <property type="component" value="Unassembled WGS sequence"/>
</dbReference>
<organism evidence="3 4">
    <name type="scientific">Methylobacterium variabile</name>
    <dbReference type="NCBI Taxonomy" id="298794"/>
    <lineage>
        <taxon>Bacteria</taxon>
        <taxon>Pseudomonadati</taxon>
        <taxon>Pseudomonadota</taxon>
        <taxon>Alphaproteobacteria</taxon>
        <taxon>Hyphomicrobiales</taxon>
        <taxon>Methylobacteriaceae</taxon>
        <taxon>Methylobacterium</taxon>
    </lineage>
</organism>
<evidence type="ECO:0000313" key="4">
    <source>
        <dbReference type="Proteomes" id="UP000035955"/>
    </source>
</evidence>
<evidence type="ECO:0000256" key="1">
    <source>
        <dbReference type="ARBA" id="ARBA00022827"/>
    </source>
</evidence>
<evidence type="ECO:0000259" key="2">
    <source>
        <dbReference type="PROSITE" id="PS51387"/>
    </source>
</evidence>
<dbReference type="InterPro" id="IPR016169">
    <property type="entry name" value="FAD-bd_PCMH_sub2"/>
</dbReference>
<name>A0A0J6T0C2_9HYPH</name>
<dbReference type="InterPro" id="IPR036318">
    <property type="entry name" value="FAD-bd_PCMH-like_sf"/>
</dbReference>
<dbReference type="AlphaFoldDB" id="A0A0J6T0C2"/>
<feature type="domain" description="FAD-binding PCMH-type" evidence="2">
    <location>
        <begin position="18"/>
        <end position="184"/>
    </location>
</feature>
<dbReference type="OrthoDB" id="143770at2"/>
<dbReference type="Pfam" id="PF01565">
    <property type="entry name" value="FAD_binding_4"/>
    <property type="match status" value="1"/>
</dbReference>
<dbReference type="PANTHER" id="PTHR43762">
    <property type="entry name" value="L-GULONOLACTONE OXIDASE"/>
    <property type="match status" value="1"/>
</dbReference>
<proteinExistence type="predicted"/>
<dbReference type="PANTHER" id="PTHR43762:SF1">
    <property type="entry name" value="D-ARABINONO-1,4-LACTONE OXIDASE"/>
    <property type="match status" value="1"/>
</dbReference>
<accession>A0A0J6T0C2</accession>
<gene>
    <name evidence="3" type="ORF">VQ02_06930</name>
</gene>
<dbReference type="RefSeq" id="WP_048443424.1">
    <property type="nucleotide sequence ID" value="NZ_LABY01000040.1"/>
</dbReference>